<evidence type="ECO:0000313" key="2">
    <source>
        <dbReference type="Proteomes" id="UP000286931"/>
    </source>
</evidence>
<dbReference type="EMBL" id="BIFH01000026">
    <property type="protein sequence ID" value="GCD97969.1"/>
    <property type="molecule type" value="Genomic_DNA"/>
</dbReference>
<comment type="caution">
    <text evidence="1">The sequence shown here is derived from an EMBL/GenBank/DDBJ whole genome shotgun (WGS) entry which is preliminary data.</text>
</comment>
<proteinExistence type="predicted"/>
<dbReference type="Proteomes" id="UP000286931">
    <property type="component" value="Unassembled WGS sequence"/>
</dbReference>
<organism evidence="1 2">
    <name type="scientific">Embleya hyalina</name>
    <dbReference type="NCBI Taxonomy" id="516124"/>
    <lineage>
        <taxon>Bacteria</taxon>
        <taxon>Bacillati</taxon>
        <taxon>Actinomycetota</taxon>
        <taxon>Actinomycetes</taxon>
        <taxon>Kitasatosporales</taxon>
        <taxon>Streptomycetaceae</taxon>
        <taxon>Embleya</taxon>
    </lineage>
</organism>
<evidence type="ECO:0000313" key="1">
    <source>
        <dbReference type="EMBL" id="GCD97969.1"/>
    </source>
</evidence>
<gene>
    <name evidence="1" type="ORF">EHYA_05669</name>
</gene>
<protein>
    <submittedName>
        <fullName evidence="1">Uncharacterized protein</fullName>
    </submittedName>
</protein>
<accession>A0A401YTS0</accession>
<name>A0A401YTS0_9ACTN</name>
<keyword evidence="2" id="KW-1185">Reference proteome</keyword>
<sequence>METGGRVPRVVGVRGPNGGTATVWAAGRVAGGTGRFRSGAVVAVSGAISGSAGRVATVLAAGRVAAGVVSLVAPRGGVWLRPTAAREASLLGRGLGARDVLLGAGVLRALASGRGTAEWGWFAAASDLVDGAGGALEWRRLTPAERTWVGAVFALAACEAAVALSLAGGDTEALRGVLPVIPE</sequence>
<reference evidence="1 2" key="1">
    <citation type="submission" date="2018-12" db="EMBL/GenBank/DDBJ databases">
        <title>Draft genome sequence of Embleya hyalina NBRC 13850T.</title>
        <authorList>
            <person name="Komaki H."/>
            <person name="Hosoyama A."/>
            <person name="Kimura A."/>
            <person name="Ichikawa N."/>
            <person name="Tamura T."/>
        </authorList>
    </citation>
    <scope>NUCLEOTIDE SEQUENCE [LARGE SCALE GENOMIC DNA]</scope>
    <source>
        <strain evidence="1 2">NBRC 13850</strain>
    </source>
</reference>
<dbReference type="AlphaFoldDB" id="A0A401YTS0"/>